<keyword evidence="3" id="KW-1185">Reference proteome</keyword>
<protein>
    <submittedName>
        <fullName evidence="2">Uncharacterized protein</fullName>
    </submittedName>
</protein>
<accession>A0ABQ9RIN1</accession>
<organism evidence="2 3">
    <name type="scientific">Colletotrichum tamarilloi</name>
    <dbReference type="NCBI Taxonomy" id="1209934"/>
    <lineage>
        <taxon>Eukaryota</taxon>
        <taxon>Fungi</taxon>
        <taxon>Dikarya</taxon>
        <taxon>Ascomycota</taxon>
        <taxon>Pezizomycotina</taxon>
        <taxon>Sordariomycetes</taxon>
        <taxon>Hypocreomycetidae</taxon>
        <taxon>Glomerellales</taxon>
        <taxon>Glomerellaceae</taxon>
        <taxon>Colletotrichum</taxon>
        <taxon>Colletotrichum acutatum species complex</taxon>
    </lineage>
</organism>
<reference evidence="2 3" key="1">
    <citation type="submission" date="2016-10" db="EMBL/GenBank/DDBJ databases">
        <title>The genome sequence of Colletotrichum fioriniae PJ7.</title>
        <authorList>
            <person name="Baroncelli R."/>
        </authorList>
    </citation>
    <scope>NUCLEOTIDE SEQUENCE [LARGE SCALE GENOMIC DNA]</scope>
    <source>
        <strain evidence="2 3">Tom-12</strain>
    </source>
</reference>
<evidence type="ECO:0000256" key="1">
    <source>
        <dbReference type="SAM" id="MobiDB-lite"/>
    </source>
</evidence>
<comment type="caution">
    <text evidence="2">The sequence shown here is derived from an EMBL/GenBank/DDBJ whole genome shotgun (WGS) entry which is preliminary data.</text>
</comment>
<proteinExistence type="predicted"/>
<dbReference type="Proteomes" id="UP001227543">
    <property type="component" value="Unassembled WGS sequence"/>
</dbReference>
<dbReference type="EMBL" id="MLFU01000009">
    <property type="protein sequence ID" value="KAK1504539.1"/>
    <property type="molecule type" value="Genomic_DNA"/>
</dbReference>
<name>A0ABQ9RIN1_9PEZI</name>
<sequence length="109" mass="11974">AAVGSWNLTTHEPPCPPRRFRSGRLAPWTPSQTHPRRLIVCSLLPTSGLPVRVSGVRFERVLCRLQCHHIARIVTFSPGSWTSPDDLTGCLPQDGLPGPTEPPDCRVDS</sequence>
<feature type="region of interest" description="Disordered" evidence="1">
    <location>
        <begin position="79"/>
        <end position="109"/>
    </location>
</feature>
<dbReference type="GeneID" id="85404115"/>
<dbReference type="RefSeq" id="XP_060385298.1">
    <property type="nucleotide sequence ID" value="XM_060519877.1"/>
</dbReference>
<evidence type="ECO:0000313" key="2">
    <source>
        <dbReference type="EMBL" id="KAK1504539.1"/>
    </source>
</evidence>
<evidence type="ECO:0000313" key="3">
    <source>
        <dbReference type="Proteomes" id="UP001227543"/>
    </source>
</evidence>
<feature type="non-terminal residue" evidence="2">
    <location>
        <position position="1"/>
    </location>
</feature>
<gene>
    <name evidence="2" type="ORF">CTAM01_03846</name>
</gene>